<dbReference type="InterPro" id="IPR006578">
    <property type="entry name" value="MADF-dom"/>
</dbReference>
<evidence type="ECO:0000259" key="1">
    <source>
        <dbReference type="PROSITE" id="PS51029"/>
    </source>
</evidence>
<name>A0ABQ9IPS4_9NEOP</name>
<protein>
    <recommendedName>
        <fullName evidence="1">MADF domain-containing protein</fullName>
    </recommendedName>
</protein>
<dbReference type="EMBL" id="JARBHB010000001">
    <property type="protein sequence ID" value="KAJ8897953.1"/>
    <property type="molecule type" value="Genomic_DNA"/>
</dbReference>
<keyword evidence="3" id="KW-1185">Reference proteome</keyword>
<comment type="caution">
    <text evidence="2">The sequence shown here is derived from an EMBL/GenBank/DDBJ whole genome shotgun (WGS) entry which is preliminary data.</text>
</comment>
<sequence length="104" mass="12046">MTAGVPVDRSKCHWIKVWFLRRDATVQPCSSHCVARCSVCCASYQEVKYGIFKYRSIVFAELVTQHTCLYDLRHSQYKDNNVRENVWAEIGKQIGKTGKCRTQI</sequence>
<reference evidence="2 3" key="1">
    <citation type="submission" date="2023-02" db="EMBL/GenBank/DDBJ databases">
        <title>LHISI_Scaffold_Assembly.</title>
        <authorList>
            <person name="Stuart O.P."/>
            <person name="Cleave R."/>
            <person name="Magrath M.J.L."/>
            <person name="Mikheyev A.S."/>
        </authorList>
    </citation>
    <scope>NUCLEOTIDE SEQUENCE [LARGE SCALE GENOMIC DNA]</scope>
    <source>
        <strain evidence="2">Daus_M_001</strain>
        <tissue evidence="2">Leg muscle</tissue>
    </source>
</reference>
<dbReference type="Proteomes" id="UP001159363">
    <property type="component" value="Chromosome 1"/>
</dbReference>
<gene>
    <name evidence="2" type="ORF">PR048_003311</name>
</gene>
<accession>A0ABQ9IPS4</accession>
<dbReference type="PROSITE" id="PS51029">
    <property type="entry name" value="MADF"/>
    <property type="match status" value="1"/>
</dbReference>
<organism evidence="2 3">
    <name type="scientific">Dryococelus australis</name>
    <dbReference type="NCBI Taxonomy" id="614101"/>
    <lineage>
        <taxon>Eukaryota</taxon>
        <taxon>Metazoa</taxon>
        <taxon>Ecdysozoa</taxon>
        <taxon>Arthropoda</taxon>
        <taxon>Hexapoda</taxon>
        <taxon>Insecta</taxon>
        <taxon>Pterygota</taxon>
        <taxon>Neoptera</taxon>
        <taxon>Polyneoptera</taxon>
        <taxon>Phasmatodea</taxon>
        <taxon>Verophasmatodea</taxon>
        <taxon>Anareolatae</taxon>
        <taxon>Phasmatidae</taxon>
        <taxon>Eurycanthinae</taxon>
        <taxon>Dryococelus</taxon>
    </lineage>
</organism>
<evidence type="ECO:0000313" key="3">
    <source>
        <dbReference type="Proteomes" id="UP001159363"/>
    </source>
</evidence>
<evidence type="ECO:0000313" key="2">
    <source>
        <dbReference type="EMBL" id="KAJ8897953.1"/>
    </source>
</evidence>
<dbReference type="Pfam" id="PF10545">
    <property type="entry name" value="MADF_DNA_bdg"/>
    <property type="match status" value="1"/>
</dbReference>
<proteinExistence type="predicted"/>
<feature type="domain" description="MADF" evidence="1">
    <location>
        <begin position="58"/>
        <end position="104"/>
    </location>
</feature>